<evidence type="ECO:0000256" key="1">
    <source>
        <dbReference type="ARBA" id="ARBA00022898"/>
    </source>
</evidence>
<protein>
    <submittedName>
        <fullName evidence="3">Aminotransferase class V-fold PLP-dependent enzyme</fullName>
    </submittedName>
</protein>
<dbReference type="GO" id="GO:0008483">
    <property type="term" value="F:transaminase activity"/>
    <property type="evidence" value="ECO:0007669"/>
    <property type="project" value="UniProtKB-KW"/>
</dbReference>
<evidence type="ECO:0000313" key="3">
    <source>
        <dbReference type="EMBL" id="GAA3912292.1"/>
    </source>
</evidence>
<accession>A0ABP7M346</accession>
<dbReference type="PANTHER" id="PTHR43586:SF15">
    <property type="entry name" value="BLR3095 PROTEIN"/>
    <property type="match status" value="1"/>
</dbReference>
<dbReference type="Proteomes" id="UP001501727">
    <property type="component" value="Unassembled WGS sequence"/>
</dbReference>
<dbReference type="InterPro" id="IPR015421">
    <property type="entry name" value="PyrdxlP-dep_Trfase_major"/>
</dbReference>
<keyword evidence="4" id="KW-1185">Reference proteome</keyword>
<comment type="caution">
    <text evidence="3">The sequence shown here is derived from an EMBL/GenBank/DDBJ whole genome shotgun (WGS) entry which is preliminary data.</text>
</comment>
<proteinExistence type="predicted"/>
<evidence type="ECO:0000259" key="2">
    <source>
        <dbReference type="Pfam" id="PF00266"/>
    </source>
</evidence>
<dbReference type="RefSeq" id="WP_344757971.1">
    <property type="nucleotide sequence ID" value="NZ_BAAAZU010000001.1"/>
</dbReference>
<organism evidence="3 4">
    <name type="scientific">Luteimonas lutimaris</name>
    <dbReference type="NCBI Taxonomy" id="698645"/>
    <lineage>
        <taxon>Bacteria</taxon>
        <taxon>Pseudomonadati</taxon>
        <taxon>Pseudomonadota</taxon>
        <taxon>Gammaproteobacteria</taxon>
        <taxon>Lysobacterales</taxon>
        <taxon>Lysobacteraceae</taxon>
        <taxon>Luteimonas</taxon>
    </lineage>
</organism>
<reference evidence="4" key="1">
    <citation type="journal article" date="2019" name="Int. J. Syst. Evol. Microbiol.">
        <title>The Global Catalogue of Microorganisms (GCM) 10K type strain sequencing project: providing services to taxonomists for standard genome sequencing and annotation.</title>
        <authorList>
            <consortium name="The Broad Institute Genomics Platform"/>
            <consortium name="The Broad Institute Genome Sequencing Center for Infectious Disease"/>
            <person name="Wu L."/>
            <person name="Ma J."/>
        </authorList>
    </citation>
    <scope>NUCLEOTIDE SEQUENCE [LARGE SCALE GENOMIC DNA]</scope>
    <source>
        <strain evidence="4">JCM 16916</strain>
    </source>
</reference>
<dbReference type="Pfam" id="PF00266">
    <property type="entry name" value="Aminotran_5"/>
    <property type="match status" value="1"/>
</dbReference>
<evidence type="ECO:0000313" key="4">
    <source>
        <dbReference type="Proteomes" id="UP001501727"/>
    </source>
</evidence>
<dbReference type="InterPro" id="IPR015422">
    <property type="entry name" value="PyrdxlP-dep_Trfase_small"/>
</dbReference>
<dbReference type="SUPFAM" id="SSF53383">
    <property type="entry name" value="PLP-dependent transferases"/>
    <property type="match status" value="1"/>
</dbReference>
<gene>
    <name evidence="3" type="ORF">GCM10022229_01130</name>
</gene>
<dbReference type="Gene3D" id="3.90.1150.10">
    <property type="entry name" value="Aspartate Aminotransferase, domain 1"/>
    <property type="match status" value="1"/>
</dbReference>
<dbReference type="EMBL" id="BAAAZU010000001">
    <property type="protein sequence ID" value="GAA3912292.1"/>
    <property type="molecule type" value="Genomic_DNA"/>
</dbReference>
<keyword evidence="3" id="KW-0032">Aminotransferase</keyword>
<sequence>MQAHAPLTREDAAAAFLPFDGTLYLDCAARAPRLRSVHAAGLAALEADAAPWMQSFDALDEQAGAVRALAARLFDGDTDAVALVPSAAFALSTAARNLPLAAGEAVLLLDGQFPSNLLPWQQRCLETGARITPVRRASGQSWTDAVLAMLDAESRVRVVALPQVRWDDGALLDLDRIAPRVHAAGAALVLDLSQSLGALPADIARWRPDFVASVGYKWLLGPRGLAWLWAAPRWRAEGVAIEQHWSTRDAGDGWRFAVDAMPPSRRGARRFDAGGLDEPLPLAMAGAGLEQVLAWGVPRIAATLGACTRALDAALDANGLSAWKTPGHAPHLTALRPPAERLDAVFDALRRERIACTRRHGLLRIAPHLHVAPDDMVRVAAVAAAAA</sequence>
<dbReference type="InterPro" id="IPR000192">
    <property type="entry name" value="Aminotrans_V_dom"/>
</dbReference>
<name>A0ABP7M346_9GAMM</name>
<dbReference type="Gene3D" id="3.40.640.10">
    <property type="entry name" value="Type I PLP-dependent aspartate aminotransferase-like (Major domain)"/>
    <property type="match status" value="1"/>
</dbReference>
<dbReference type="PANTHER" id="PTHR43586">
    <property type="entry name" value="CYSTEINE DESULFURASE"/>
    <property type="match status" value="1"/>
</dbReference>
<dbReference type="InterPro" id="IPR015424">
    <property type="entry name" value="PyrdxlP-dep_Trfase"/>
</dbReference>
<feature type="domain" description="Aminotransferase class V" evidence="2">
    <location>
        <begin position="24"/>
        <end position="230"/>
    </location>
</feature>
<keyword evidence="1" id="KW-0663">Pyridoxal phosphate</keyword>
<keyword evidence="3" id="KW-0808">Transferase</keyword>